<gene>
    <name evidence="2" type="ORF">C3F09_08780</name>
</gene>
<protein>
    <submittedName>
        <fullName evidence="2">Hydroxymethylbilane synthase</fullName>
    </submittedName>
</protein>
<reference evidence="2 3" key="1">
    <citation type="journal article" date="2018" name="ISME J.">
        <title>A methanotrophic archaeon couples anaerobic oxidation of methane to Fe(III) reduction.</title>
        <authorList>
            <person name="Cai C."/>
            <person name="Leu A.O."/>
            <person name="Xie G.J."/>
            <person name="Guo J."/>
            <person name="Feng Y."/>
            <person name="Zhao J.X."/>
            <person name="Tyson G.W."/>
            <person name="Yuan Z."/>
            <person name="Hu S."/>
        </authorList>
    </citation>
    <scope>NUCLEOTIDE SEQUENCE [LARGE SCALE GENOMIC DNA]</scope>
    <source>
        <strain evidence="2">FeB_12</strain>
    </source>
</reference>
<feature type="domain" description="Porphobilinogen deaminase N-terminal" evidence="1">
    <location>
        <begin position="6"/>
        <end position="62"/>
    </location>
</feature>
<organism evidence="2 3">
    <name type="scientific">candidate division GN15 bacterium</name>
    <dbReference type="NCBI Taxonomy" id="2072418"/>
    <lineage>
        <taxon>Bacteria</taxon>
        <taxon>candidate division GN15</taxon>
    </lineage>
</organism>
<dbReference type="GO" id="GO:0033014">
    <property type="term" value="P:tetrapyrrole biosynthetic process"/>
    <property type="evidence" value="ECO:0007669"/>
    <property type="project" value="InterPro"/>
</dbReference>
<dbReference type="Proteomes" id="UP000250918">
    <property type="component" value="Unassembled WGS sequence"/>
</dbReference>
<dbReference type="GO" id="GO:0004418">
    <property type="term" value="F:hydroxymethylbilane synthase activity"/>
    <property type="evidence" value="ECO:0007669"/>
    <property type="project" value="InterPro"/>
</dbReference>
<dbReference type="EMBL" id="PQAP01000137">
    <property type="protein sequence ID" value="PWB70706.1"/>
    <property type="molecule type" value="Genomic_DNA"/>
</dbReference>
<dbReference type="Gene3D" id="3.40.190.10">
    <property type="entry name" value="Periplasmic binding protein-like II"/>
    <property type="match status" value="1"/>
</dbReference>
<sequence>MTHPKLVIGSRGSDLALYQANFIRDILVTRHACDVDIRIIKTAGDRIDNVSFEQMEGKGFFT</sequence>
<dbReference type="SUPFAM" id="SSF53850">
    <property type="entry name" value="Periplasmic binding protein-like II"/>
    <property type="match status" value="1"/>
</dbReference>
<comment type="caution">
    <text evidence="2">The sequence shown here is derived from an EMBL/GenBank/DDBJ whole genome shotgun (WGS) entry which is preliminary data.</text>
</comment>
<evidence type="ECO:0000259" key="1">
    <source>
        <dbReference type="Pfam" id="PF01379"/>
    </source>
</evidence>
<accession>A0A855X5H2</accession>
<dbReference type="AlphaFoldDB" id="A0A855X5H2"/>
<evidence type="ECO:0000313" key="2">
    <source>
        <dbReference type="EMBL" id="PWB70706.1"/>
    </source>
</evidence>
<evidence type="ECO:0000313" key="3">
    <source>
        <dbReference type="Proteomes" id="UP000250918"/>
    </source>
</evidence>
<feature type="non-terminal residue" evidence="2">
    <location>
        <position position="62"/>
    </location>
</feature>
<dbReference type="InterPro" id="IPR022417">
    <property type="entry name" value="Porphobilin_deaminase_N"/>
</dbReference>
<dbReference type="Pfam" id="PF01379">
    <property type="entry name" value="Porphobil_deam"/>
    <property type="match status" value="1"/>
</dbReference>
<name>A0A855X5H2_9BACT</name>
<proteinExistence type="predicted"/>